<evidence type="ECO:0000256" key="1">
    <source>
        <dbReference type="ARBA" id="ARBA00001974"/>
    </source>
</evidence>
<evidence type="ECO:0000256" key="2">
    <source>
        <dbReference type="ARBA" id="ARBA00010139"/>
    </source>
</evidence>
<dbReference type="InterPro" id="IPR050775">
    <property type="entry name" value="FAD-binding_Monooxygenases"/>
</dbReference>
<comment type="caution">
    <text evidence="8">The sequence shown here is derived from an EMBL/GenBank/DDBJ whole genome shotgun (WGS) entry which is preliminary data.</text>
</comment>
<reference evidence="8" key="1">
    <citation type="submission" date="2022-10" db="EMBL/GenBank/DDBJ databases">
        <title>Tapping the CABI collections for fungal endophytes: first genome assemblies for Collariella, Neodidymelliopsis, Ascochyta clinopodiicola, Didymella pomorum, Didymosphaeria variabile, Neocosmospora piperis and Neocucurbitaria cava.</title>
        <authorList>
            <person name="Hill R."/>
        </authorList>
    </citation>
    <scope>NUCLEOTIDE SEQUENCE</scope>
    <source>
        <strain evidence="8">IMI 356815</strain>
    </source>
</reference>
<dbReference type="EMBL" id="JAPEUX010000010">
    <property type="protein sequence ID" value="KAJ4344893.1"/>
    <property type="molecule type" value="Genomic_DNA"/>
</dbReference>
<keyword evidence="6" id="KW-0560">Oxidoreductase</keyword>
<evidence type="ECO:0000256" key="5">
    <source>
        <dbReference type="ARBA" id="ARBA00022857"/>
    </source>
</evidence>
<dbReference type="InterPro" id="IPR036188">
    <property type="entry name" value="FAD/NAD-bd_sf"/>
</dbReference>
<organism evidence="8 9">
    <name type="scientific">Didymosphaeria variabile</name>
    <dbReference type="NCBI Taxonomy" id="1932322"/>
    <lineage>
        <taxon>Eukaryota</taxon>
        <taxon>Fungi</taxon>
        <taxon>Dikarya</taxon>
        <taxon>Ascomycota</taxon>
        <taxon>Pezizomycotina</taxon>
        <taxon>Dothideomycetes</taxon>
        <taxon>Pleosporomycetidae</taxon>
        <taxon>Pleosporales</taxon>
        <taxon>Massarineae</taxon>
        <taxon>Didymosphaeriaceae</taxon>
        <taxon>Didymosphaeria</taxon>
    </lineage>
</organism>
<dbReference type="SUPFAM" id="SSF51905">
    <property type="entry name" value="FAD/NAD(P)-binding domain"/>
    <property type="match status" value="1"/>
</dbReference>
<gene>
    <name evidence="8" type="ORF">N0V89_012638</name>
</gene>
<protein>
    <recommendedName>
        <fullName evidence="10">FAD/NAD(P)-binding domain-containing protein</fullName>
    </recommendedName>
</protein>
<name>A0A9W9C4M6_9PLEO</name>
<comment type="cofactor">
    <cofactor evidence="1">
        <name>FAD</name>
        <dbReference type="ChEBI" id="CHEBI:57692"/>
    </cofactor>
</comment>
<dbReference type="GeneID" id="80916168"/>
<keyword evidence="9" id="KW-1185">Reference proteome</keyword>
<evidence type="ECO:0000313" key="8">
    <source>
        <dbReference type="EMBL" id="KAJ4344893.1"/>
    </source>
</evidence>
<proteinExistence type="inferred from homology"/>
<dbReference type="OrthoDB" id="66881at2759"/>
<dbReference type="RefSeq" id="XP_056065345.1">
    <property type="nucleotide sequence ID" value="XM_056221358.1"/>
</dbReference>
<evidence type="ECO:0000256" key="7">
    <source>
        <dbReference type="ARBA" id="ARBA00023033"/>
    </source>
</evidence>
<dbReference type="Proteomes" id="UP001140513">
    <property type="component" value="Unassembled WGS sequence"/>
</dbReference>
<evidence type="ECO:0008006" key="10">
    <source>
        <dbReference type="Google" id="ProtNLM"/>
    </source>
</evidence>
<keyword evidence="5" id="KW-0521">NADP</keyword>
<keyword evidence="4" id="KW-0274">FAD</keyword>
<keyword evidence="7" id="KW-0503">Monooxygenase</keyword>
<keyword evidence="3" id="KW-0285">Flavoprotein</keyword>
<evidence type="ECO:0000313" key="9">
    <source>
        <dbReference type="Proteomes" id="UP001140513"/>
    </source>
</evidence>
<dbReference type="AlphaFoldDB" id="A0A9W9C4M6"/>
<accession>A0A9W9C4M6</accession>
<sequence length="217" mass="24272">MDPRIPLEQGYFEVFNEPNVRLVDLRATSIEEFTEKGIRTSAEELEFDVIIVATGFDALTGTLTRININGKDGTLLKDHWKDGVKTYLGMTSHGYPNLFFQYGPQAPTVFCNGPTCAEVQGNWVIGTINHCRDHGIKMIEATEASEKQWKDKVVRLAEASLLPATNSWYYGDNIPGKVREPLLYLGGLPSYYEDLNVVRDNGFEGFVLDDGTKSSKL</sequence>
<evidence type="ECO:0000256" key="6">
    <source>
        <dbReference type="ARBA" id="ARBA00023002"/>
    </source>
</evidence>
<dbReference type="Gene3D" id="3.50.50.60">
    <property type="entry name" value="FAD/NAD(P)-binding domain"/>
    <property type="match status" value="1"/>
</dbReference>
<comment type="similarity">
    <text evidence="2">Belongs to the FAD-binding monooxygenase family.</text>
</comment>
<dbReference type="GO" id="GO:0004497">
    <property type="term" value="F:monooxygenase activity"/>
    <property type="evidence" value="ECO:0007669"/>
    <property type="project" value="UniProtKB-KW"/>
</dbReference>
<dbReference type="PANTHER" id="PTHR43098">
    <property type="entry name" value="L-ORNITHINE N(5)-MONOOXYGENASE-RELATED"/>
    <property type="match status" value="1"/>
</dbReference>
<evidence type="ECO:0000256" key="3">
    <source>
        <dbReference type="ARBA" id="ARBA00022630"/>
    </source>
</evidence>
<dbReference type="PANTHER" id="PTHR43098:SF3">
    <property type="entry name" value="L-ORNITHINE N(5)-MONOOXYGENASE-RELATED"/>
    <property type="match status" value="1"/>
</dbReference>
<evidence type="ECO:0000256" key="4">
    <source>
        <dbReference type="ARBA" id="ARBA00022827"/>
    </source>
</evidence>